<evidence type="ECO:0000313" key="1">
    <source>
        <dbReference type="EnsemblMetazoa" id="AALB010148-PA"/>
    </source>
</evidence>
<dbReference type="RefSeq" id="XP_035790785.1">
    <property type="nucleotide sequence ID" value="XM_035934892.1"/>
</dbReference>
<dbReference type="AlphaFoldDB" id="A0A182FUB3"/>
<dbReference type="InterPro" id="IPR018490">
    <property type="entry name" value="cNMP-bd_dom_sf"/>
</dbReference>
<dbReference type="SMART" id="SM00100">
    <property type="entry name" value="cNMP"/>
    <property type="match status" value="1"/>
</dbReference>
<keyword evidence="2" id="KW-1185">Reference proteome</keyword>
<name>A0A182FUB3_ANOAL</name>
<dbReference type="VEuPathDB" id="VectorBase:AALB20_036122"/>
<dbReference type="Proteomes" id="UP000069272">
    <property type="component" value="Chromosome 3R"/>
</dbReference>
<dbReference type="CDD" id="cd00038">
    <property type="entry name" value="CAP_ED"/>
    <property type="match status" value="1"/>
</dbReference>
<dbReference type="Gene3D" id="2.60.120.10">
    <property type="entry name" value="Jelly Rolls"/>
    <property type="match status" value="2"/>
</dbReference>
<dbReference type="KEGG" id="aali:118466053"/>
<evidence type="ECO:0000313" key="2">
    <source>
        <dbReference type="Proteomes" id="UP000069272"/>
    </source>
</evidence>
<protein>
    <submittedName>
        <fullName evidence="1">Cyclic nucleotide-binding domain-containing protein</fullName>
    </submittedName>
</protein>
<dbReference type="PANTHER" id="PTHR23011:SF41">
    <property type="entry name" value="CYCLIC NUCLEOTIDE-BINDING DOMAIN-CONTAINING PROTEIN"/>
    <property type="match status" value="1"/>
</dbReference>
<dbReference type="EnsemblMetazoa" id="AALB010148-RA">
    <property type="protein sequence ID" value="AALB010148-PA"/>
    <property type="gene ID" value="AALB010148"/>
</dbReference>
<sequence length="428" mass="50172">MASRKKADEEQLKRRRRLARFRFRRLVHVVIFNRYWIAEIEDEDIGSNVQRNVAVIEKRLTHKGTLTIIDKRILNSPGEKRSDADRRSLHSVFRKLDCMQDFADWQLDELARCVTFRYFEPGRVILREGHPPSGVYFIANGEVSVSRRQWDYHRETFADVVCGARTGGQMFGEIALLHEENGRRTATCTTTTDCELLCIGRADFERILKPTLRERWQQLERALARFDYFKYWSTDQIREACLLSRIVSYEPQQKIPLDSRDRSAYFVLSGHCMILQCLTVVRPRPDRPRFRLLALDERQRPSASPPVEHRFIDVGTFSCGAVFGLGETLEHRTVVARTHVQCLAVPRDWLLAGRQNVGNVWQRLRMRLDATIPGRRQLFEQFVRDQHWQRRRKQVVHELVACRKRRTGTNATQLTDVPIICRVEEGDI</sequence>
<dbReference type="SUPFAM" id="SSF51206">
    <property type="entry name" value="cAMP-binding domain-like"/>
    <property type="match status" value="2"/>
</dbReference>
<accession>A0A182FUB3</accession>
<proteinExistence type="predicted"/>
<dbReference type="GeneID" id="118466053"/>
<dbReference type="InterPro" id="IPR000595">
    <property type="entry name" value="cNMP-bd_dom"/>
</dbReference>
<dbReference type="PROSITE" id="PS50042">
    <property type="entry name" value="CNMP_BINDING_3"/>
    <property type="match status" value="1"/>
</dbReference>
<organism evidence="1 2">
    <name type="scientific">Anopheles albimanus</name>
    <name type="common">New world malaria mosquito</name>
    <dbReference type="NCBI Taxonomy" id="7167"/>
    <lineage>
        <taxon>Eukaryota</taxon>
        <taxon>Metazoa</taxon>
        <taxon>Ecdysozoa</taxon>
        <taxon>Arthropoda</taxon>
        <taxon>Hexapoda</taxon>
        <taxon>Insecta</taxon>
        <taxon>Pterygota</taxon>
        <taxon>Neoptera</taxon>
        <taxon>Endopterygota</taxon>
        <taxon>Diptera</taxon>
        <taxon>Nematocera</taxon>
        <taxon>Culicoidea</taxon>
        <taxon>Culicidae</taxon>
        <taxon>Anophelinae</taxon>
        <taxon>Anopheles</taxon>
    </lineage>
</organism>
<dbReference type="OrthoDB" id="166212at2759"/>
<dbReference type="VEuPathDB" id="VectorBase:AALB010148"/>
<reference evidence="1" key="2">
    <citation type="submission" date="2022-08" db="UniProtKB">
        <authorList>
            <consortium name="EnsemblMetazoa"/>
        </authorList>
    </citation>
    <scope>IDENTIFICATION</scope>
    <source>
        <strain evidence="1">STECLA/ALBI9_A</strain>
    </source>
</reference>
<dbReference type="InterPro" id="IPR014710">
    <property type="entry name" value="RmlC-like_jellyroll"/>
</dbReference>
<dbReference type="Pfam" id="PF00027">
    <property type="entry name" value="cNMP_binding"/>
    <property type="match status" value="1"/>
</dbReference>
<reference evidence="1 2" key="1">
    <citation type="journal article" date="2017" name="G3 (Bethesda)">
        <title>The Physical Genome Mapping of Anopheles albimanus Corrected Scaffold Misassemblies and Identified Interarm Rearrangements in Genus Anopheles.</title>
        <authorList>
            <person name="Artemov G.N."/>
            <person name="Peery A.N."/>
            <person name="Jiang X."/>
            <person name="Tu Z."/>
            <person name="Stegniy V.N."/>
            <person name="Sharakhova M.V."/>
            <person name="Sharakhov I.V."/>
        </authorList>
    </citation>
    <scope>NUCLEOTIDE SEQUENCE [LARGE SCALE GENOMIC DNA]</scope>
    <source>
        <strain evidence="1 2">ALBI9_A</strain>
    </source>
</reference>
<dbReference type="PANTHER" id="PTHR23011">
    <property type="entry name" value="CYCLIC NUCLEOTIDE-BINDING DOMAIN CONTAINING PROTEIN"/>
    <property type="match status" value="1"/>
</dbReference>